<evidence type="ECO:0000313" key="2">
    <source>
        <dbReference type="WBParaSite" id="L893_g20917.t1"/>
    </source>
</evidence>
<dbReference type="WBParaSite" id="L893_g20917.t1">
    <property type="protein sequence ID" value="L893_g20917.t1"/>
    <property type="gene ID" value="L893_g20917"/>
</dbReference>
<evidence type="ECO:0000313" key="1">
    <source>
        <dbReference type="Proteomes" id="UP000095287"/>
    </source>
</evidence>
<reference evidence="2" key="1">
    <citation type="submission" date="2016-11" db="UniProtKB">
        <authorList>
            <consortium name="WormBaseParasite"/>
        </authorList>
    </citation>
    <scope>IDENTIFICATION</scope>
</reference>
<sequence>MNVDVDAPNSSGKYGGLQEVKFYGRDAFDTWASGAWEPCEILKNSFDLILVCQLRRTSPGQKQGITTCKYSLLRSDLYVTCPPFSTAGSPTLGISLNSNETMFLNSQFYPPQIQLSAAILFLCRGEVCPGQKPQEFHPDGLRLLVEKTGFCVLLIRGMLR</sequence>
<keyword evidence="1" id="KW-1185">Reference proteome</keyword>
<dbReference type="AlphaFoldDB" id="A0A1I7YY32"/>
<accession>A0A1I7YY32</accession>
<protein>
    <submittedName>
        <fullName evidence="2">Uncharacterized protein</fullName>
    </submittedName>
</protein>
<proteinExistence type="predicted"/>
<organism evidence="1 2">
    <name type="scientific">Steinernema glaseri</name>
    <dbReference type="NCBI Taxonomy" id="37863"/>
    <lineage>
        <taxon>Eukaryota</taxon>
        <taxon>Metazoa</taxon>
        <taxon>Ecdysozoa</taxon>
        <taxon>Nematoda</taxon>
        <taxon>Chromadorea</taxon>
        <taxon>Rhabditida</taxon>
        <taxon>Tylenchina</taxon>
        <taxon>Panagrolaimomorpha</taxon>
        <taxon>Strongyloidoidea</taxon>
        <taxon>Steinernematidae</taxon>
        <taxon>Steinernema</taxon>
    </lineage>
</organism>
<dbReference type="Proteomes" id="UP000095287">
    <property type="component" value="Unplaced"/>
</dbReference>
<name>A0A1I7YY32_9BILA</name>